<dbReference type="Proteomes" id="UP000038009">
    <property type="component" value="Unassembled WGS sequence"/>
</dbReference>
<feature type="region of interest" description="Disordered" evidence="7">
    <location>
        <begin position="292"/>
        <end position="342"/>
    </location>
</feature>
<organism evidence="9 10">
    <name type="scientific">Leptomonas seymouri</name>
    <dbReference type="NCBI Taxonomy" id="5684"/>
    <lineage>
        <taxon>Eukaryota</taxon>
        <taxon>Discoba</taxon>
        <taxon>Euglenozoa</taxon>
        <taxon>Kinetoplastea</taxon>
        <taxon>Metakinetoplastina</taxon>
        <taxon>Trypanosomatida</taxon>
        <taxon>Trypanosomatidae</taxon>
        <taxon>Leishmaniinae</taxon>
        <taxon>Leptomonas</taxon>
    </lineage>
</organism>
<dbReference type="GO" id="GO:0019905">
    <property type="term" value="F:syntaxin binding"/>
    <property type="evidence" value="ECO:0007669"/>
    <property type="project" value="TreeGrafter"/>
</dbReference>
<evidence type="ECO:0000256" key="2">
    <source>
        <dbReference type="ARBA" id="ARBA00009150"/>
    </source>
</evidence>
<proteinExistence type="inferred from homology"/>
<evidence type="ECO:0000256" key="7">
    <source>
        <dbReference type="SAM" id="MobiDB-lite"/>
    </source>
</evidence>
<keyword evidence="4" id="KW-0653">Protein transport</keyword>
<reference evidence="9 10" key="1">
    <citation type="journal article" date="2015" name="PLoS Pathog.">
        <title>Leptomonas seymouri: Adaptations to the Dixenous Life Cycle Analyzed by Genome Sequencing, Transcriptome Profiling and Co-infection with Leishmania donovani.</title>
        <authorList>
            <person name="Kraeva N."/>
            <person name="Butenko A."/>
            <person name="Hlavacova J."/>
            <person name="Kostygov A."/>
            <person name="Myskova J."/>
            <person name="Grybchuk D."/>
            <person name="Lestinova T."/>
            <person name="Votypka J."/>
            <person name="Volf P."/>
            <person name="Opperdoes F."/>
            <person name="Flegontov P."/>
            <person name="Lukes J."/>
            <person name="Yurchenko V."/>
        </authorList>
    </citation>
    <scope>NUCLEOTIDE SEQUENCE [LARGE SCALE GENOMIC DNA]</scope>
    <source>
        <strain evidence="9 10">ATCC 30220</strain>
    </source>
</reference>
<evidence type="ECO:0000256" key="1">
    <source>
        <dbReference type="ARBA" id="ARBA00004601"/>
    </source>
</evidence>
<dbReference type="PANTHER" id="PTHR12965:SF0">
    <property type="entry name" value="VACUOLAR PROTEIN SORTING-ASSOCIATED PROTEIN 54"/>
    <property type="match status" value="1"/>
</dbReference>
<dbReference type="OMA" id="EWVMAML"/>
<feature type="domain" description="Vacuolar protein sorting-associated protein 54 C-terminal" evidence="8">
    <location>
        <begin position="955"/>
        <end position="1046"/>
    </location>
</feature>
<sequence length="1278" mass="137731">MPTSSTHLNTSDASVTRSGHDAAASICAHLIVYNGLSRVRIAHAVGLPALVIEESIKNGVSSATLRAQLCSWLYEAAPSQKLRVPTELFAQLQEECAADAIEQQHQRGGVVSSCGADHSSFSALDSVSQAHFAKLQRSVGQSFISILNDPGEPTTNVDWSTWIGGKLYEAFDFNGSGGSLEDLLRSFKERQVGPDSAAALLAESPPNQDFSAYVKLISDSYQANRREGIANDADEWREETSDLLYSGPTGAGSTPTVDGGPWPHGVPSCFFEKGYDASMEVIKLSEVVGESMPTLSASPPVAAAVPSSSSQERPRSATVASTRGVAPSSSLSATDEAGASLPKSTATPFLSHVVNNTTFTDDFEYLESRNKELRAWESAVEKCLLHHVKHRSEDFFVASKQFGSLSGDARSVLMDVRVAREGGMRAGEHFVSEYLRIGQLYRRRQNFVQLQRTATTAQRLLRRLGDVENWAALPERDFGEMLITANALVDLEAAGKNVDDSASRISWNTLSKLQCLAEVPMRVRAARKALEKVVLNEYARALLSDLGNSDAGEHVSLVCASVTRLGILSTANQLYHVKVVEELHIAAQEAFVSFLMNTGTLDDKSANELLTVVASNTTAFSLPAVRQQLCGFAKNLRYDKYQLVLQQFVDALIDFVTQVSQNWGFFVTGGLHRALAVFDNGASLVQQATRDLLARVCGEAESLVASMLEVYASGEQLSSAAEVLQLVRIGTQFPLRVTNDVAGRLALLLDSSNSTARRGSLASGAEGEVDAASARRDGEPIGFIVYRPTKVIGTSIQRLAKQFFRRQHRNNKEKITMVTEGETWAAKGTVDAAIQREVEEMCTSDTAALERFRLRAVAMLLSTGEDINGGSSNSGSTHYPHQRGASSFLRYSNLVGNGELLDTDATKLYVRLPRSSGAATAAHDSSTSFSLNSSTGPTIGMSEGVGAGEVEEGRLVANSLLVLMDLLHKYNRSIATFPFLAFDVASRMVELIDAYEGQTAAMVLGARAVEKKTLSTITTQHLCVASQCVSFLNDFIPALQAHLTAAMTGGTVMDAARTHGVPRDAVAVACALGLIPSSSSVVCGRNTTPADGGNHACEKTKLFVENDWNRVLKNCRAHRNEFFSKMGSLVYRKVESLGSVSVQTNQWSVGGNEWVMAMLREVARLMRTLRPLLPLEDMDGVVVPLIGMLSILLREATTRIPVSAADDRAAATSDIMLFKANVEKFGYDVLTCAKVTSVSAVMQGGQCFAPVSSDEAVLAWFLPTQAARAPQRSPAATQ</sequence>
<protein>
    <recommendedName>
        <fullName evidence="8">Vacuolar protein sorting-associated protein 54 C-terminal domain-containing protein</fullName>
    </recommendedName>
</protein>
<keyword evidence="10" id="KW-1185">Reference proteome</keyword>
<evidence type="ECO:0000313" key="10">
    <source>
        <dbReference type="Proteomes" id="UP000038009"/>
    </source>
</evidence>
<dbReference type="InterPro" id="IPR039745">
    <property type="entry name" value="Vps54"/>
</dbReference>
<name>A0A0N1I3S8_LEPSE</name>
<gene>
    <name evidence="9" type="ORF">ABL78_0278</name>
</gene>
<evidence type="ECO:0000256" key="4">
    <source>
        <dbReference type="ARBA" id="ARBA00022927"/>
    </source>
</evidence>
<dbReference type="GO" id="GO:0005829">
    <property type="term" value="C:cytosol"/>
    <property type="evidence" value="ECO:0007669"/>
    <property type="project" value="GOC"/>
</dbReference>
<comment type="caution">
    <text evidence="9">The sequence shown here is derived from an EMBL/GenBank/DDBJ whole genome shotgun (WGS) entry which is preliminary data.</text>
</comment>
<dbReference type="GO" id="GO:0042147">
    <property type="term" value="P:retrograde transport, endosome to Golgi"/>
    <property type="evidence" value="ECO:0007669"/>
    <property type="project" value="InterPro"/>
</dbReference>
<accession>A0A0N1I3S8</accession>
<evidence type="ECO:0000256" key="6">
    <source>
        <dbReference type="ARBA" id="ARBA00023054"/>
    </source>
</evidence>
<keyword evidence="5" id="KW-0333">Golgi apparatus</keyword>
<dbReference type="PANTHER" id="PTHR12965">
    <property type="entry name" value="VACUOLAR PROTEIN SORTING 54"/>
    <property type="match status" value="1"/>
</dbReference>
<keyword evidence="3" id="KW-0813">Transport</keyword>
<dbReference type="InterPro" id="IPR012501">
    <property type="entry name" value="Vps54_C"/>
</dbReference>
<evidence type="ECO:0000256" key="5">
    <source>
        <dbReference type="ARBA" id="ARBA00023034"/>
    </source>
</evidence>
<comment type="similarity">
    <text evidence="2">Belongs to the VPS54 family.</text>
</comment>
<dbReference type="EMBL" id="LJSK01000004">
    <property type="protein sequence ID" value="KPI90518.1"/>
    <property type="molecule type" value="Genomic_DNA"/>
</dbReference>
<evidence type="ECO:0000256" key="3">
    <source>
        <dbReference type="ARBA" id="ARBA00022448"/>
    </source>
</evidence>
<comment type="subcellular location">
    <subcellularLocation>
        <location evidence="1">Golgi apparatus</location>
        <location evidence="1">trans-Golgi network</location>
    </subcellularLocation>
</comment>
<evidence type="ECO:0000313" key="9">
    <source>
        <dbReference type="EMBL" id="KPI90518.1"/>
    </source>
</evidence>
<dbReference type="Pfam" id="PF07928">
    <property type="entry name" value="Vps54"/>
    <property type="match status" value="1"/>
</dbReference>
<dbReference type="GO" id="GO:0000938">
    <property type="term" value="C:GARP complex"/>
    <property type="evidence" value="ECO:0007669"/>
    <property type="project" value="InterPro"/>
</dbReference>
<evidence type="ECO:0000259" key="8">
    <source>
        <dbReference type="Pfam" id="PF07928"/>
    </source>
</evidence>
<dbReference type="GO" id="GO:0015031">
    <property type="term" value="P:protein transport"/>
    <property type="evidence" value="ECO:0007669"/>
    <property type="project" value="UniProtKB-KW"/>
</dbReference>
<dbReference type="OrthoDB" id="10259024at2759"/>
<dbReference type="AlphaFoldDB" id="A0A0N1I3S8"/>
<dbReference type="VEuPathDB" id="TriTrypDB:Lsey_0004_0060"/>
<keyword evidence="6" id="KW-0175">Coiled coil</keyword>
<dbReference type="GO" id="GO:0006896">
    <property type="term" value="P:Golgi to vacuole transport"/>
    <property type="evidence" value="ECO:0007669"/>
    <property type="project" value="TreeGrafter"/>
</dbReference>
<feature type="compositionally biased region" description="Low complexity" evidence="7">
    <location>
        <begin position="296"/>
        <end position="310"/>
    </location>
</feature>